<organism evidence="4 5">
    <name type="scientific">Variovorax terrae</name>
    <dbReference type="NCBI Taxonomy" id="2923278"/>
    <lineage>
        <taxon>Bacteria</taxon>
        <taxon>Pseudomonadati</taxon>
        <taxon>Pseudomonadota</taxon>
        <taxon>Betaproteobacteria</taxon>
        <taxon>Burkholderiales</taxon>
        <taxon>Comamonadaceae</taxon>
        <taxon>Variovorax</taxon>
    </lineage>
</organism>
<evidence type="ECO:0000256" key="2">
    <source>
        <dbReference type="RuleBase" id="RU362080"/>
    </source>
</evidence>
<protein>
    <recommendedName>
        <fullName evidence="2">Antitoxin</fullName>
    </recommendedName>
</protein>
<dbReference type="PANTHER" id="PTHR35377">
    <property type="entry name" value="ANTITOXIN VAPB49-RELATED-RELATED"/>
    <property type="match status" value="1"/>
</dbReference>
<evidence type="ECO:0000313" key="5">
    <source>
        <dbReference type="Proteomes" id="UP001139447"/>
    </source>
</evidence>
<comment type="function">
    <text evidence="2">Antitoxin component of a type II toxin-antitoxin (TA) system.</text>
</comment>
<feature type="region of interest" description="Disordered" evidence="3">
    <location>
        <begin position="69"/>
        <end position="91"/>
    </location>
</feature>
<evidence type="ECO:0000313" key="4">
    <source>
        <dbReference type="EMBL" id="MCJ0763218.1"/>
    </source>
</evidence>
<comment type="similarity">
    <text evidence="1 2">Belongs to the phD/YefM antitoxin family.</text>
</comment>
<dbReference type="Gene3D" id="3.40.1620.10">
    <property type="entry name" value="YefM-like domain"/>
    <property type="match status" value="1"/>
</dbReference>
<evidence type="ECO:0000256" key="1">
    <source>
        <dbReference type="ARBA" id="ARBA00009981"/>
    </source>
</evidence>
<reference evidence="4" key="1">
    <citation type="submission" date="2022-03" db="EMBL/GenBank/DDBJ databases">
        <authorList>
            <person name="Woo C.Y."/>
        </authorList>
    </citation>
    <scope>NUCLEOTIDE SEQUENCE</scope>
    <source>
        <strain evidence="4">CYS-02</strain>
    </source>
</reference>
<dbReference type="EMBL" id="JALGBI010000001">
    <property type="protein sequence ID" value="MCJ0763218.1"/>
    <property type="molecule type" value="Genomic_DNA"/>
</dbReference>
<dbReference type="AlphaFoldDB" id="A0A9X2AM04"/>
<comment type="caution">
    <text evidence="4">The sequence shown here is derived from an EMBL/GenBank/DDBJ whole genome shotgun (WGS) entry which is preliminary data.</text>
</comment>
<evidence type="ECO:0000256" key="3">
    <source>
        <dbReference type="SAM" id="MobiDB-lite"/>
    </source>
</evidence>
<dbReference type="Pfam" id="PF02604">
    <property type="entry name" value="PhdYeFM_antitox"/>
    <property type="match status" value="1"/>
</dbReference>
<keyword evidence="5" id="KW-1185">Reference proteome</keyword>
<proteinExistence type="inferred from homology"/>
<dbReference type="InterPro" id="IPR051416">
    <property type="entry name" value="phD-YefM_TA_antitoxins"/>
</dbReference>
<dbReference type="RefSeq" id="WP_243305816.1">
    <property type="nucleotide sequence ID" value="NZ_JALGBI010000001.1"/>
</dbReference>
<dbReference type="NCBIfam" id="TIGR01552">
    <property type="entry name" value="phd_fam"/>
    <property type="match status" value="1"/>
</dbReference>
<name>A0A9X2AM04_9BURK</name>
<dbReference type="InterPro" id="IPR036165">
    <property type="entry name" value="YefM-like_sf"/>
</dbReference>
<accession>A0A9X2AM04</accession>
<dbReference type="InterPro" id="IPR006442">
    <property type="entry name" value="Antitoxin_Phd/YefM"/>
</dbReference>
<sequence>MQTVPINEAKTRLSALIHAVEQGEEVVLTRHGKKVIRLVAATDDEPTEAERDKLAAQALEDLRAFRSLWSPAPTGDGKSTWQQLRDEGRKY</sequence>
<dbReference type="SUPFAM" id="SSF143120">
    <property type="entry name" value="YefM-like"/>
    <property type="match status" value="1"/>
</dbReference>
<dbReference type="PANTHER" id="PTHR35377:SF8">
    <property type="entry name" value="ANTITOXIN VAPB22"/>
    <property type="match status" value="1"/>
</dbReference>
<dbReference type="Proteomes" id="UP001139447">
    <property type="component" value="Unassembled WGS sequence"/>
</dbReference>
<gene>
    <name evidence="4" type="ORF">MMF98_08355</name>
</gene>